<dbReference type="Proteomes" id="UP000063387">
    <property type="component" value="Chromosome"/>
</dbReference>
<dbReference type="GO" id="GO:0003916">
    <property type="term" value="F:DNA topoisomerase activity"/>
    <property type="evidence" value="ECO:0007669"/>
    <property type="project" value="InterPro"/>
</dbReference>
<evidence type="ECO:0000256" key="1">
    <source>
        <dbReference type="SAM" id="MobiDB-lite"/>
    </source>
</evidence>
<proteinExistence type="predicted"/>
<evidence type="ECO:0000313" key="3">
    <source>
        <dbReference type="Proteomes" id="UP000063387"/>
    </source>
</evidence>
<dbReference type="SUPFAM" id="SSF101904">
    <property type="entry name" value="GyrA/ParC C-terminal domain-like"/>
    <property type="match status" value="1"/>
</dbReference>
<dbReference type="EMBL" id="CP014226">
    <property type="protein sequence ID" value="AMD00686.1"/>
    <property type="molecule type" value="Genomic_DNA"/>
</dbReference>
<dbReference type="GO" id="GO:0003677">
    <property type="term" value="F:DNA binding"/>
    <property type="evidence" value="ECO:0007669"/>
    <property type="project" value="InterPro"/>
</dbReference>
<sequence>MASKNTAMQVYSADEMMLITDKGTLVRTRVDEVSITSRNTQGVMLIRLGENEKLVKTVRIDEPEEVEDVEDADAEGAEVQETDVPDTDAQGDE</sequence>
<organism evidence="2 3">
    <name type="scientific">Halomonas chromatireducens</name>
    <dbReference type="NCBI Taxonomy" id="507626"/>
    <lineage>
        <taxon>Bacteria</taxon>
        <taxon>Pseudomonadati</taxon>
        <taxon>Pseudomonadota</taxon>
        <taxon>Gammaproteobacteria</taxon>
        <taxon>Oceanospirillales</taxon>
        <taxon>Halomonadaceae</taxon>
        <taxon>Halomonas</taxon>
    </lineage>
</organism>
<protein>
    <submittedName>
        <fullName evidence="2">DNA gyrase subunit A</fullName>
        <ecNumber evidence="2">5.99.1.3</ecNumber>
    </submittedName>
</protein>
<dbReference type="InterPro" id="IPR006691">
    <property type="entry name" value="GyrA/parC_rep"/>
</dbReference>
<name>A0A0X8HDM7_9GAMM</name>
<gene>
    <name evidence="2" type="primary">gyrA_1</name>
    <name evidence="2" type="ORF">LOKO_01618</name>
</gene>
<feature type="region of interest" description="Disordered" evidence="1">
    <location>
        <begin position="62"/>
        <end position="93"/>
    </location>
</feature>
<accession>A0A0X8HDM7</accession>
<dbReference type="InterPro" id="IPR035516">
    <property type="entry name" value="Gyrase/topoIV_suA_C"/>
</dbReference>
<dbReference type="RefSeq" id="WP_417935385.1">
    <property type="nucleotide sequence ID" value="NZ_CP014226.1"/>
</dbReference>
<dbReference type="PATRIC" id="fig|507626.3.peg.1611"/>
<dbReference type="STRING" id="507626.LOKO_01618"/>
<reference evidence="2 3" key="2">
    <citation type="submission" date="2016-02" db="EMBL/GenBank/DDBJ databases">
        <authorList>
            <person name="Wen L."/>
            <person name="He K."/>
            <person name="Yang H."/>
        </authorList>
    </citation>
    <scope>NUCLEOTIDE SEQUENCE [LARGE SCALE GENOMIC DNA]</scope>
    <source>
        <strain evidence="2 3">AGD 8-3</strain>
    </source>
</reference>
<keyword evidence="3" id="KW-1185">Reference proteome</keyword>
<dbReference type="KEGG" id="hco:LOKO_01618"/>
<dbReference type="AlphaFoldDB" id="A0A0X8HDM7"/>
<keyword evidence="2" id="KW-0413">Isomerase</keyword>
<reference evidence="2 3" key="1">
    <citation type="journal article" date="2016" name="Genome Announc.">
        <title>Draft Genome Sequence of 'Halomonas chromatireducens' Strain AGD 8-3, a Haloalkaliphilic Chromate- and Selenite-Reducing Gammaproteobacterium.</title>
        <authorList>
            <person name="Sharko F.S."/>
            <person name="Shapovalova A.A."/>
            <person name="Tsygankova S.V."/>
            <person name="Komova A.V."/>
            <person name="Boulygina E.S."/>
            <person name="Teslyuk A.B."/>
            <person name="Gotovtsev P.M."/>
            <person name="Namsaraev Z.B."/>
            <person name="Khijniak T.V."/>
            <person name="Nedoluzhko A.V."/>
            <person name="Vasilov R.G."/>
        </authorList>
    </citation>
    <scope>NUCLEOTIDE SEQUENCE [LARGE SCALE GENOMIC DNA]</scope>
    <source>
        <strain evidence="2 3">AGD 8-3</strain>
    </source>
</reference>
<evidence type="ECO:0000313" key="2">
    <source>
        <dbReference type="EMBL" id="AMD00686.1"/>
    </source>
</evidence>
<dbReference type="EC" id="5.99.1.3" evidence="2"/>
<dbReference type="GO" id="GO:0005524">
    <property type="term" value="F:ATP binding"/>
    <property type="evidence" value="ECO:0007669"/>
    <property type="project" value="InterPro"/>
</dbReference>
<dbReference type="Pfam" id="PF03989">
    <property type="entry name" value="DNA_gyraseA_C"/>
    <property type="match status" value="1"/>
</dbReference>
<dbReference type="Gene3D" id="2.120.10.90">
    <property type="entry name" value="DNA gyrase/topoisomerase IV, subunit A, C-terminal"/>
    <property type="match status" value="1"/>
</dbReference>
<dbReference type="GO" id="GO:0006265">
    <property type="term" value="P:DNA topological change"/>
    <property type="evidence" value="ECO:0007669"/>
    <property type="project" value="InterPro"/>
</dbReference>